<keyword evidence="5" id="KW-0804">Transcription</keyword>
<feature type="region of interest" description="Disordered" evidence="7">
    <location>
        <begin position="74"/>
        <end position="99"/>
    </location>
</feature>
<keyword evidence="4" id="KW-0238">DNA-binding</keyword>
<evidence type="ECO:0000256" key="7">
    <source>
        <dbReference type="SAM" id="MobiDB-lite"/>
    </source>
</evidence>
<dbReference type="PANTHER" id="PTHR46373:SF5">
    <property type="entry name" value="RWP-RK DOMAIN PROTEIN"/>
    <property type="match status" value="1"/>
</dbReference>
<dbReference type="EMBL" id="JADCNM010000013">
    <property type="protein sequence ID" value="KAG0456671.1"/>
    <property type="molecule type" value="Genomic_DNA"/>
</dbReference>
<evidence type="ECO:0000256" key="3">
    <source>
        <dbReference type="ARBA" id="ARBA00023054"/>
    </source>
</evidence>
<feature type="region of interest" description="Disordered" evidence="7">
    <location>
        <begin position="1"/>
        <end position="29"/>
    </location>
</feature>
<sequence>MDGSQSRHYFPIPLPSPPSPDSASDENEDVLRYLEFSDPDFDLSKPLALPLAPPADHEVAGEDPLQDLSLWDFSGEPPVPEEGMPPEDRSAEEGAANWVPPGTELDCSDCVVLREVVHSDGLKNMRLRIHGNVGKFYHATLDVNYNVDGFPPAMEQAYIDLSKQSFEWVKKFLIDYAFLRHRDKYALAHDSVSAFFDALCVRMSYDGEPSTSQGKFHLSFGTGLCQAKPASYNDGANRTSKTGIAAQRERTGKLHIKDLADYFHLPISEAAKELRICSTALKKICRKHGMSRWPHRKIKSIDRRISNLLRDLRTDNEQEKANAQAEIESLRAQRARICAGLPP</sequence>
<protein>
    <recommendedName>
        <fullName evidence="8">RWP-RK domain-containing protein</fullName>
    </recommendedName>
</protein>
<name>A0A835UEP8_VANPL</name>
<evidence type="ECO:0000313" key="9">
    <source>
        <dbReference type="EMBL" id="KAG0456671.1"/>
    </source>
</evidence>
<evidence type="ECO:0000259" key="8">
    <source>
        <dbReference type="PROSITE" id="PS51519"/>
    </source>
</evidence>
<proteinExistence type="predicted"/>
<dbReference type="Pfam" id="PF02042">
    <property type="entry name" value="RWP-RK"/>
    <property type="match status" value="1"/>
</dbReference>
<dbReference type="InterPro" id="IPR044607">
    <property type="entry name" value="RKD-like"/>
</dbReference>
<evidence type="ECO:0000256" key="1">
    <source>
        <dbReference type="ARBA" id="ARBA00004049"/>
    </source>
</evidence>
<evidence type="ECO:0000256" key="2">
    <source>
        <dbReference type="ARBA" id="ARBA00023015"/>
    </source>
</evidence>
<keyword evidence="3" id="KW-0175">Coiled coil</keyword>
<dbReference type="AlphaFoldDB" id="A0A835UEP8"/>
<dbReference type="Proteomes" id="UP000639772">
    <property type="component" value="Chromosome 13"/>
</dbReference>
<dbReference type="GO" id="GO:0003677">
    <property type="term" value="F:DNA binding"/>
    <property type="evidence" value="ECO:0007669"/>
    <property type="project" value="UniProtKB-KW"/>
</dbReference>
<dbReference type="InterPro" id="IPR003035">
    <property type="entry name" value="RWP-RK_dom"/>
</dbReference>
<evidence type="ECO:0000313" key="10">
    <source>
        <dbReference type="Proteomes" id="UP000639772"/>
    </source>
</evidence>
<accession>A0A835UEP8</accession>
<comment type="function">
    <text evidence="1">Putative transcription factor.</text>
</comment>
<evidence type="ECO:0000256" key="6">
    <source>
        <dbReference type="ARBA" id="ARBA00023242"/>
    </source>
</evidence>
<feature type="region of interest" description="Disordered" evidence="7">
    <location>
        <begin position="45"/>
        <end position="64"/>
    </location>
</feature>
<evidence type="ECO:0000256" key="5">
    <source>
        <dbReference type="ARBA" id="ARBA00023163"/>
    </source>
</evidence>
<feature type="domain" description="RWP-RK" evidence="8">
    <location>
        <begin position="241"/>
        <end position="321"/>
    </location>
</feature>
<dbReference type="PANTHER" id="PTHR46373">
    <property type="entry name" value="PROTEIN RKD4"/>
    <property type="match status" value="1"/>
</dbReference>
<keyword evidence="2" id="KW-0805">Transcription regulation</keyword>
<dbReference type="OrthoDB" id="6270329at2759"/>
<comment type="caution">
    <text evidence="9">The sequence shown here is derived from an EMBL/GenBank/DDBJ whole genome shotgun (WGS) entry which is preliminary data.</text>
</comment>
<dbReference type="GO" id="GO:0003700">
    <property type="term" value="F:DNA-binding transcription factor activity"/>
    <property type="evidence" value="ECO:0007669"/>
    <property type="project" value="InterPro"/>
</dbReference>
<organism evidence="9 10">
    <name type="scientific">Vanilla planifolia</name>
    <name type="common">Vanilla</name>
    <dbReference type="NCBI Taxonomy" id="51239"/>
    <lineage>
        <taxon>Eukaryota</taxon>
        <taxon>Viridiplantae</taxon>
        <taxon>Streptophyta</taxon>
        <taxon>Embryophyta</taxon>
        <taxon>Tracheophyta</taxon>
        <taxon>Spermatophyta</taxon>
        <taxon>Magnoliopsida</taxon>
        <taxon>Liliopsida</taxon>
        <taxon>Asparagales</taxon>
        <taxon>Orchidaceae</taxon>
        <taxon>Vanilloideae</taxon>
        <taxon>Vanilleae</taxon>
        <taxon>Vanilla</taxon>
    </lineage>
</organism>
<gene>
    <name evidence="9" type="ORF">HPP92_024459</name>
</gene>
<dbReference type="PROSITE" id="PS51519">
    <property type="entry name" value="RWP_RK"/>
    <property type="match status" value="1"/>
</dbReference>
<keyword evidence="6" id="KW-0539">Nucleus</keyword>
<evidence type="ECO:0000256" key="4">
    <source>
        <dbReference type="ARBA" id="ARBA00023125"/>
    </source>
</evidence>
<reference evidence="9 10" key="1">
    <citation type="journal article" date="2020" name="Nat. Food">
        <title>A phased Vanilla planifolia genome enables genetic improvement of flavour and production.</title>
        <authorList>
            <person name="Hasing T."/>
            <person name="Tang H."/>
            <person name="Brym M."/>
            <person name="Khazi F."/>
            <person name="Huang T."/>
            <person name="Chambers A.H."/>
        </authorList>
    </citation>
    <scope>NUCLEOTIDE SEQUENCE [LARGE SCALE GENOMIC DNA]</scope>
    <source>
        <tissue evidence="9">Leaf</tissue>
    </source>
</reference>